<protein>
    <submittedName>
        <fullName evidence="2">Nadh:flavin oxidoreductase nadh oxidase family protein</fullName>
    </submittedName>
</protein>
<dbReference type="PANTHER" id="PTHR22893">
    <property type="entry name" value="NADH OXIDOREDUCTASE-RELATED"/>
    <property type="match status" value="1"/>
</dbReference>
<dbReference type="InterPro" id="IPR013785">
    <property type="entry name" value="Aldolase_TIM"/>
</dbReference>
<dbReference type="EMBL" id="MNUE01000033">
    <property type="protein sequence ID" value="OJD33118.1"/>
    <property type="molecule type" value="Genomic_DNA"/>
</dbReference>
<reference evidence="2 3" key="1">
    <citation type="submission" date="2016-10" db="EMBL/GenBank/DDBJ databases">
        <title>Proteomics and genomics reveal pathogen-plant mechanisms compatible with a hemibiotrophic lifestyle of Diplodia corticola.</title>
        <authorList>
            <person name="Fernandes I."/>
            <person name="De Jonge R."/>
            <person name="Van De Peer Y."/>
            <person name="Devreese B."/>
            <person name="Alves A."/>
            <person name="Esteves A.C."/>
        </authorList>
    </citation>
    <scope>NUCLEOTIDE SEQUENCE [LARGE SCALE GENOMIC DNA]</scope>
    <source>
        <strain evidence="2 3">CBS 112549</strain>
    </source>
</reference>
<dbReference type="PANTHER" id="PTHR22893:SF91">
    <property type="entry name" value="NADPH DEHYDROGENASE 2-RELATED"/>
    <property type="match status" value="1"/>
</dbReference>
<dbReference type="InterPro" id="IPR045247">
    <property type="entry name" value="Oye-like"/>
</dbReference>
<dbReference type="GO" id="GO:0003959">
    <property type="term" value="F:NADPH dehydrogenase activity"/>
    <property type="evidence" value="ECO:0007669"/>
    <property type="project" value="TreeGrafter"/>
</dbReference>
<dbReference type="GeneID" id="31014788"/>
<dbReference type="RefSeq" id="XP_020129378.1">
    <property type="nucleotide sequence ID" value="XM_020274527.1"/>
</dbReference>
<dbReference type="GO" id="GO:0010181">
    <property type="term" value="F:FMN binding"/>
    <property type="evidence" value="ECO:0007669"/>
    <property type="project" value="InterPro"/>
</dbReference>
<dbReference type="CDD" id="cd02933">
    <property type="entry name" value="OYE_like_FMN"/>
    <property type="match status" value="1"/>
</dbReference>
<dbReference type="OrthoDB" id="276546at2759"/>
<comment type="caution">
    <text evidence="2">The sequence shown here is derived from an EMBL/GenBank/DDBJ whole genome shotgun (WGS) entry which is preliminary data.</text>
</comment>
<gene>
    <name evidence="2" type="ORF">BKCO1_3300030</name>
</gene>
<evidence type="ECO:0000259" key="1">
    <source>
        <dbReference type="Pfam" id="PF00724"/>
    </source>
</evidence>
<dbReference type="Gene3D" id="3.20.20.70">
    <property type="entry name" value="Aldolase class I"/>
    <property type="match status" value="1"/>
</dbReference>
<name>A0A1J9QVV0_9PEZI</name>
<keyword evidence="3" id="KW-1185">Reference proteome</keyword>
<dbReference type="InterPro" id="IPR001155">
    <property type="entry name" value="OxRdtase_FMN_N"/>
</dbReference>
<dbReference type="SUPFAM" id="SSF51395">
    <property type="entry name" value="FMN-linked oxidoreductases"/>
    <property type="match status" value="1"/>
</dbReference>
<organism evidence="2 3">
    <name type="scientific">Diplodia corticola</name>
    <dbReference type="NCBI Taxonomy" id="236234"/>
    <lineage>
        <taxon>Eukaryota</taxon>
        <taxon>Fungi</taxon>
        <taxon>Dikarya</taxon>
        <taxon>Ascomycota</taxon>
        <taxon>Pezizomycotina</taxon>
        <taxon>Dothideomycetes</taxon>
        <taxon>Dothideomycetes incertae sedis</taxon>
        <taxon>Botryosphaeriales</taxon>
        <taxon>Botryosphaeriaceae</taxon>
        <taxon>Diplodia</taxon>
    </lineage>
</organism>
<dbReference type="STRING" id="236234.A0A1J9QVV0"/>
<feature type="domain" description="NADH:flavin oxidoreductase/NADH oxidase N-terminal" evidence="1">
    <location>
        <begin position="6"/>
        <end position="355"/>
    </location>
</feature>
<evidence type="ECO:0000313" key="3">
    <source>
        <dbReference type="Proteomes" id="UP000183809"/>
    </source>
</evidence>
<evidence type="ECO:0000313" key="2">
    <source>
        <dbReference type="EMBL" id="OJD33118.1"/>
    </source>
</evidence>
<dbReference type="Proteomes" id="UP000183809">
    <property type="component" value="Unassembled WGS sequence"/>
</dbReference>
<accession>A0A1J9QVV0</accession>
<dbReference type="Pfam" id="PF00724">
    <property type="entry name" value="Oxidored_FMN"/>
    <property type="match status" value="1"/>
</dbReference>
<dbReference type="AlphaFoldDB" id="A0A1J9QVV0"/>
<sequence length="398" mass="43455">MAENTKLFTPLKVGATQLDHRIVMAPLTRFRATTDHVPTPTMTQYYAQRAAAVPGTLLLTEATFISPRAGGYANIPGLWTPEQLAGWKAVTDAVHAHGGKIFCQLWALGRAAWPDPEGSGGAVRDDSGGFDFANDFCSASDVPMADGLPAPRPLTDAEIGRFVEEYAAAARDAVEKGGFDGVEIHAAHGYLIDQFTQDVSNRRTDAWGGSVEKRARFALEVAAAVGAAVGGADRVGIRLSPYSDFQGMRMAEGAIEPQFAYLIGELRRRRLVGYLHLVEPRVAGVVDRDPRGENLMWALEAWGREAPVLVAGGFTPELARQAVEERYAGYEVAVVFGRRFISNPDLVYRVKKGVELAPYDRFTFYINQKAGDKCEPGYIDYPYSDEYVKEFGKPAEAV</sequence>
<proteinExistence type="predicted"/>
<dbReference type="FunFam" id="3.20.20.70:FF:000138">
    <property type="entry name" value="NADPH dehydrogenase 1"/>
    <property type="match status" value="1"/>
</dbReference>